<dbReference type="RefSeq" id="WP_045064464.1">
    <property type="nucleotide sequence ID" value="NZ_JACLZG010000029.1"/>
</dbReference>
<dbReference type="InterPro" id="IPR029016">
    <property type="entry name" value="GAF-like_dom_sf"/>
</dbReference>
<dbReference type="SMART" id="SM00346">
    <property type="entry name" value="HTH_ICLR"/>
    <property type="match status" value="1"/>
</dbReference>
<dbReference type="Gene3D" id="1.10.10.10">
    <property type="entry name" value="Winged helix-like DNA-binding domain superfamily/Winged helix DNA-binding domain"/>
    <property type="match status" value="1"/>
</dbReference>
<dbReference type="Gene3D" id="3.30.450.40">
    <property type="match status" value="1"/>
</dbReference>
<name>A0ABU4BR40_RHOGO</name>
<accession>A0ABU4BR40</accession>
<dbReference type="InterPro" id="IPR036390">
    <property type="entry name" value="WH_DNA-bd_sf"/>
</dbReference>
<feature type="domain" description="IclR-ED" evidence="5">
    <location>
        <begin position="69"/>
        <end position="251"/>
    </location>
</feature>
<dbReference type="PANTHER" id="PTHR30136">
    <property type="entry name" value="HELIX-TURN-HELIX TRANSCRIPTIONAL REGULATOR, ICLR FAMILY"/>
    <property type="match status" value="1"/>
</dbReference>
<organism evidence="6 7">
    <name type="scientific">Rhodococcus globerulus</name>
    <dbReference type="NCBI Taxonomy" id="33008"/>
    <lineage>
        <taxon>Bacteria</taxon>
        <taxon>Bacillati</taxon>
        <taxon>Actinomycetota</taxon>
        <taxon>Actinomycetes</taxon>
        <taxon>Mycobacteriales</taxon>
        <taxon>Nocardiaceae</taxon>
        <taxon>Rhodococcus</taxon>
    </lineage>
</organism>
<proteinExistence type="predicted"/>
<evidence type="ECO:0000313" key="6">
    <source>
        <dbReference type="EMBL" id="MDV6266687.1"/>
    </source>
</evidence>
<dbReference type="InterPro" id="IPR050707">
    <property type="entry name" value="HTH_MetabolicPath_Reg"/>
</dbReference>
<dbReference type="PANTHER" id="PTHR30136:SF35">
    <property type="entry name" value="HTH-TYPE TRANSCRIPTIONAL REGULATOR RV1719"/>
    <property type="match status" value="1"/>
</dbReference>
<dbReference type="InterPro" id="IPR014757">
    <property type="entry name" value="Tscrpt_reg_IclR_C"/>
</dbReference>
<dbReference type="SUPFAM" id="SSF46785">
    <property type="entry name" value="Winged helix' DNA-binding domain"/>
    <property type="match status" value="1"/>
</dbReference>
<comment type="caution">
    <text evidence="6">The sequence shown here is derived from an EMBL/GenBank/DDBJ whole genome shotgun (WGS) entry which is preliminary data.</text>
</comment>
<evidence type="ECO:0000256" key="2">
    <source>
        <dbReference type="ARBA" id="ARBA00023125"/>
    </source>
</evidence>
<evidence type="ECO:0000259" key="4">
    <source>
        <dbReference type="PROSITE" id="PS51077"/>
    </source>
</evidence>
<gene>
    <name evidence="6" type="ORF">R3Q16_08735</name>
</gene>
<dbReference type="SUPFAM" id="SSF55781">
    <property type="entry name" value="GAF domain-like"/>
    <property type="match status" value="1"/>
</dbReference>
<reference evidence="6 7" key="1">
    <citation type="submission" date="2023-10" db="EMBL/GenBank/DDBJ databases">
        <title>Development of a sustainable strategy for remediation of hydrocarbon-contaminated territories based on the waste exchange concept.</title>
        <authorList>
            <person name="Krivoruchko A."/>
        </authorList>
    </citation>
    <scope>NUCLEOTIDE SEQUENCE [LARGE SCALE GENOMIC DNA]</scope>
    <source>
        <strain evidence="6 7">IEGM 1203</strain>
    </source>
</reference>
<dbReference type="Pfam" id="PF09339">
    <property type="entry name" value="HTH_IclR"/>
    <property type="match status" value="1"/>
</dbReference>
<dbReference type="Pfam" id="PF01614">
    <property type="entry name" value="IclR_C"/>
    <property type="match status" value="1"/>
</dbReference>
<keyword evidence="1" id="KW-0805">Transcription regulation</keyword>
<keyword evidence="7" id="KW-1185">Reference proteome</keyword>
<protein>
    <submittedName>
        <fullName evidence="6">IclR family transcriptional regulator</fullName>
    </submittedName>
</protein>
<dbReference type="InterPro" id="IPR036388">
    <property type="entry name" value="WH-like_DNA-bd_sf"/>
</dbReference>
<dbReference type="Proteomes" id="UP001185927">
    <property type="component" value="Unassembled WGS sequence"/>
</dbReference>
<evidence type="ECO:0000313" key="7">
    <source>
        <dbReference type="Proteomes" id="UP001185927"/>
    </source>
</evidence>
<dbReference type="InterPro" id="IPR005471">
    <property type="entry name" value="Tscrpt_reg_IclR_N"/>
</dbReference>
<keyword evidence="3" id="KW-0804">Transcription</keyword>
<evidence type="ECO:0000259" key="5">
    <source>
        <dbReference type="PROSITE" id="PS51078"/>
    </source>
</evidence>
<dbReference type="EMBL" id="JAWLKB010000003">
    <property type="protein sequence ID" value="MDV6266687.1"/>
    <property type="molecule type" value="Genomic_DNA"/>
</dbReference>
<dbReference type="PROSITE" id="PS51077">
    <property type="entry name" value="HTH_ICLR"/>
    <property type="match status" value="1"/>
</dbReference>
<evidence type="ECO:0000256" key="1">
    <source>
        <dbReference type="ARBA" id="ARBA00023015"/>
    </source>
</evidence>
<sequence>MVTQGTTSADRAADILLLFVDGEETLGVSKIARDLDLSKAVVHRVLTSFVDRGLLVAGGADRGYSLGPAAAALGARALRTSPLREVARPVLEDIARLTDETATLSALVGGGRVYLDQIESQRDIKMSVELGRRFPLHSGSSGRCILAFLPPEQIEEVLAQELSALTSQTITDPAVLGDVLTQIQRFGYSQSTGERQEDAASMAAPVFDLDGRVVGALSVCGPALRMTEEFRQSHRDMIIAASDRVSRALGWRGGLPDPIARK</sequence>
<evidence type="ECO:0000256" key="3">
    <source>
        <dbReference type="ARBA" id="ARBA00023163"/>
    </source>
</evidence>
<dbReference type="PROSITE" id="PS51078">
    <property type="entry name" value="ICLR_ED"/>
    <property type="match status" value="1"/>
</dbReference>
<feature type="domain" description="HTH iclR-type" evidence="4">
    <location>
        <begin position="6"/>
        <end position="68"/>
    </location>
</feature>
<keyword evidence="2" id="KW-0238">DNA-binding</keyword>